<evidence type="ECO:0000313" key="2">
    <source>
        <dbReference type="Proteomes" id="UP000011135"/>
    </source>
</evidence>
<comment type="caution">
    <text evidence="1">The sequence shown here is derived from an EMBL/GenBank/DDBJ whole genome shotgun (WGS) entry which is preliminary data.</text>
</comment>
<gene>
    <name evidence="1" type="ORF">C900_02132</name>
</gene>
<protein>
    <submittedName>
        <fullName evidence="1">Uncharacterized protein</fullName>
    </submittedName>
</protein>
<organism evidence="1 2">
    <name type="scientific">Fulvivirga imtechensis AK7</name>
    <dbReference type="NCBI Taxonomy" id="1237149"/>
    <lineage>
        <taxon>Bacteria</taxon>
        <taxon>Pseudomonadati</taxon>
        <taxon>Bacteroidota</taxon>
        <taxon>Cytophagia</taxon>
        <taxon>Cytophagales</taxon>
        <taxon>Fulvivirgaceae</taxon>
        <taxon>Fulvivirga</taxon>
    </lineage>
</organism>
<proteinExistence type="predicted"/>
<evidence type="ECO:0000313" key="1">
    <source>
        <dbReference type="EMBL" id="ELR71893.1"/>
    </source>
</evidence>
<dbReference type="Proteomes" id="UP000011135">
    <property type="component" value="Unassembled WGS sequence"/>
</dbReference>
<sequence>MSTNVHEIKPGRGLGQIKFGMSTAQVKDIIGEPDEVETYAYESEEGELSETWHYDNLELSLSFDEEENWRLVSIALSSPEATIKGQRLIGLNRNDLIKRLETLELGPLNFEDWSSAESPDHKLISADEVEVNFWLDEEELSEIQFGPLFDDEDNIQWPE</sequence>
<name>L8JUH6_9BACT</name>
<dbReference type="eggNOG" id="ENOG5032VEB">
    <property type="taxonomic scope" value="Bacteria"/>
</dbReference>
<reference evidence="1 2" key="1">
    <citation type="submission" date="2012-12" db="EMBL/GenBank/DDBJ databases">
        <title>Genome assembly of Fulvivirga imtechensis AK7.</title>
        <authorList>
            <person name="Nupur N."/>
            <person name="Khatri I."/>
            <person name="Kumar R."/>
            <person name="Subramanian S."/>
            <person name="Pinnaka A."/>
        </authorList>
    </citation>
    <scope>NUCLEOTIDE SEQUENCE [LARGE SCALE GENOMIC DNA]</scope>
    <source>
        <strain evidence="1 2">AK7</strain>
    </source>
</reference>
<dbReference type="AlphaFoldDB" id="L8JUH6"/>
<dbReference type="OrthoDB" id="1118000at2"/>
<dbReference type="EMBL" id="AMZN01000031">
    <property type="protein sequence ID" value="ELR71893.1"/>
    <property type="molecule type" value="Genomic_DNA"/>
</dbReference>
<accession>L8JUH6</accession>
<dbReference type="RefSeq" id="WP_009579513.1">
    <property type="nucleotide sequence ID" value="NZ_AMZN01000031.1"/>
</dbReference>
<keyword evidence="2" id="KW-1185">Reference proteome</keyword>